<name>A0A9W5Y6P6_9CLOT</name>
<keyword evidence="1" id="KW-0812">Transmembrane</keyword>
<feature type="transmembrane region" description="Helical" evidence="1">
    <location>
        <begin position="6"/>
        <end position="26"/>
    </location>
</feature>
<evidence type="ECO:0000256" key="1">
    <source>
        <dbReference type="SAM" id="Phobius"/>
    </source>
</evidence>
<reference evidence="2" key="1">
    <citation type="journal article" date="2023" name="Int. J. Syst. Evol. Microbiol.">
        <title>&lt;i&gt;Clostridium folliculivorans&lt;/i&gt; sp. nov., isolated from soil samples of an organic paddy in Japan.</title>
        <authorList>
            <person name="Tazawa J."/>
            <person name="Kobayashi H."/>
            <person name="Tanizawa Y."/>
            <person name="Uchino A."/>
            <person name="Tanaka F."/>
            <person name="Urashima Y."/>
            <person name="Miura S."/>
            <person name="Sakamoto M."/>
            <person name="Ohkuma M."/>
            <person name="Tohno M."/>
        </authorList>
    </citation>
    <scope>NUCLEOTIDE SEQUENCE</scope>
    <source>
        <strain evidence="2">D1-1</strain>
    </source>
</reference>
<proteinExistence type="predicted"/>
<dbReference type="RefSeq" id="WP_261854528.1">
    <property type="nucleotide sequence ID" value="NZ_BQXY01000014.1"/>
</dbReference>
<dbReference type="AlphaFoldDB" id="A0A9W5Y6P6"/>
<dbReference type="EMBL" id="BQXY01000014">
    <property type="protein sequence ID" value="GKU27673.1"/>
    <property type="molecule type" value="Genomic_DNA"/>
</dbReference>
<sequence>MEGYEYILIAVGFVLLLLSYLVGMGNKSFSKVNDNITAEDIEEKDKFINEIAIPPALIGMAIIISTFLYRVSKLFGIILIIVVSIYSLIREFKVLFSMKNK</sequence>
<keyword evidence="3" id="KW-1185">Reference proteome</keyword>
<evidence type="ECO:0000313" key="2">
    <source>
        <dbReference type="EMBL" id="GKU27673.1"/>
    </source>
</evidence>
<keyword evidence="1" id="KW-1133">Transmembrane helix</keyword>
<protein>
    <submittedName>
        <fullName evidence="2">Uncharacterized protein</fullName>
    </submittedName>
</protein>
<evidence type="ECO:0000313" key="3">
    <source>
        <dbReference type="Proteomes" id="UP001057868"/>
    </source>
</evidence>
<gene>
    <name evidence="2" type="ORF">CFOLD11_45000</name>
</gene>
<feature type="transmembrane region" description="Helical" evidence="1">
    <location>
        <begin position="74"/>
        <end position="92"/>
    </location>
</feature>
<feature type="transmembrane region" description="Helical" evidence="1">
    <location>
        <begin position="47"/>
        <end position="68"/>
    </location>
</feature>
<organism evidence="2 3">
    <name type="scientific">Clostridium folliculivorans</name>
    <dbReference type="NCBI Taxonomy" id="2886038"/>
    <lineage>
        <taxon>Bacteria</taxon>
        <taxon>Bacillati</taxon>
        <taxon>Bacillota</taxon>
        <taxon>Clostridia</taxon>
        <taxon>Eubacteriales</taxon>
        <taxon>Clostridiaceae</taxon>
        <taxon>Clostridium</taxon>
    </lineage>
</organism>
<comment type="caution">
    <text evidence="2">The sequence shown here is derived from an EMBL/GenBank/DDBJ whole genome shotgun (WGS) entry which is preliminary data.</text>
</comment>
<dbReference type="Proteomes" id="UP001057868">
    <property type="component" value="Unassembled WGS sequence"/>
</dbReference>
<accession>A0A9W5Y6P6</accession>
<keyword evidence="1" id="KW-0472">Membrane</keyword>